<organism evidence="1 2">
    <name type="scientific">Scleroderma citrinum Foug A</name>
    <dbReference type="NCBI Taxonomy" id="1036808"/>
    <lineage>
        <taxon>Eukaryota</taxon>
        <taxon>Fungi</taxon>
        <taxon>Dikarya</taxon>
        <taxon>Basidiomycota</taxon>
        <taxon>Agaricomycotina</taxon>
        <taxon>Agaricomycetes</taxon>
        <taxon>Agaricomycetidae</taxon>
        <taxon>Boletales</taxon>
        <taxon>Sclerodermatineae</taxon>
        <taxon>Sclerodermataceae</taxon>
        <taxon>Scleroderma</taxon>
    </lineage>
</organism>
<evidence type="ECO:0000313" key="1">
    <source>
        <dbReference type="EMBL" id="KIM52652.1"/>
    </source>
</evidence>
<sequence>MKLKSSNVRVNNFRDAYFVHEVRGTKLEFAHRMQNCREERSAYNDMLSFLDRGKLKLEEWWVDVGLEIFLRGHIVSWFRMGHSRVLHHALQDTVSQQQIDGLVENKRRFQVDRMALLGDVAGFRAKLPVTMQRASSMTYISAYCTEKTVTYQLHTGIYRRRRAKELLQTKMLENIMQDMETMSQTLVDCIGNGRVQAQEGCAHLEVRVPLDMALNANNNFPDDLLVHALVVTPSRHWW</sequence>
<name>A0A0C2ZIS2_9AGAM</name>
<dbReference type="Proteomes" id="UP000053989">
    <property type="component" value="Unassembled WGS sequence"/>
</dbReference>
<dbReference type="AlphaFoldDB" id="A0A0C2ZIS2"/>
<reference evidence="1 2" key="1">
    <citation type="submission" date="2014-04" db="EMBL/GenBank/DDBJ databases">
        <authorList>
            <consortium name="DOE Joint Genome Institute"/>
            <person name="Kuo A."/>
            <person name="Kohler A."/>
            <person name="Nagy L.G."/>
            <person name="Floudas D."/>
            <person name="Copeland A."/>
            <person name="Barry K.W."/>
            <person name="Cichocki N."/>
            <person name="Veneault-Fourrey C."/>
            <person name="LaButti K."/>
            <person name="Lindquist E.A."/>
            <person name="Lipzen A."/>
            <person name="Lundell T."/>
            <person name="Morin E."/>
            <person name="Murat C."/>
            <person name="Sun H."/>
            <person name="Tunlid A."/>
            <person name="Henrissat B."/>
            <person name="Grigoriev I.V."/>
            <person name="Hibbett D.S."/>
            <person name="Martin F."/>
            <person name="Nordberg H.P."/>
            <person name="Cantor M.N."/>
            <person name="Hua S.X."/>
        </authorList>
    </citation>
    <scope>NUCLEOTIDE SEQUENCE [LARGE SCALE GENOMIC DNA]</scope>
    <source>
        <strain evidence="1 2">Foug A</strain>
    </source>
</reference>
<dbReference type="HOGENOM" id="CLU_072729_0_0_1"/>
<keyword evidence="2" id="KW-1185">Reference proteome</keyword>
<reference evidence="2" key="2">
    <citation type="submission" date="2015-01" db="EMBL/GenBank/DDBJ databases">
        <title>Evolutionary Origins and Diversification of the Mycorrhizal Mutualists.</title>
        <authorList>
            <consortium name="DOE Joint Genome Institute"/>
            <consortium name="Mycorrhizal Genomics Consortium"/>
            <person name="Kohler A."/>
            <person name="Kuo A."/>
            <person name="Nagy L.G."/>
            <person name="Floudas D."/>
            <person name="Copeland A."/>
            <person name="Barry K.W."/>
            <person name="Cichocki N."/>
            <person name="Veneault-Fourrey C."/>
            <person name="LaButti K."/>
            <person name="Lindquist E.A."/>
            <person name="Lipzen A."/>
            <person name="Lundell T."/>
            <person name="Morin E."/>
            <person name="Murat C."/>
            <person name="Riley R."/>
            <person name="Ohm R."/>
            <person name="Sun H."/>
            <person name="Tunlid A."/>
            <person name="Henrissat B."/>
            <person name="Grigoriev I.V."/>
            <person name="Hibbett D.S."/>
            <person name="Martin F."/>
        </authorList>
    </citation>
    <scope>NUCLEOTIDE SEQUENCE [LARGE SCALE GENOMIC DNA]</scope>
    <source>
        <strain evidence="2">Foug A</strain>
    </source>
</reference>
<dbReference type="STRING" id="1036808.A0A0C2ZIS2"/>
<proteinExistence type="predicted"/>
<dbReference type="EMBL" id="KN822204">
    <property type="protein sequence ID" value="KIM52652.1"/>
    <property type="molecule type" value="Genomic_DNA"/>
</dbReference>
<dbReference type="OrthoDB" id="3261690at2759"/>
<gene>
    <name evidence="1" type="ORF">SCLCIDRAFT_140704</name>
</gene>
<evidence type="ECO:0000313" key="2">
    <source>
        <dbReference type="Proteomes" id="UP000053989"/>
    </source>
</evidence>
<accession>A0A0C2ZIS2</accession>
<protein>
    <submittedName>
        <fullName evidence="1">Uncharacterized protein</fullName>
    </submittedName>
</protein>
<dbReference type="InParanoid" id="A0A0C2ZIS2"/>